<accession>A0A7Y9GE57</accession>
<keyword evidence="3" id="KW-1185">Reference proteome</keyword>
<evidence type="ECO:0000313" key="3">
    <source>
        <dbReference type="Proteomes" id="UP000591272"/>
    </source>
</evidence>
<evidence type="ECO:0000256" key="1">
    <source>
        <dbReference type="SAM" id="MobiDB-lite"/>
    </source>
</evidence>
<reference evidence="2 3" key="1">
    <citation type="submission" date="2020-07" db="EMBL/GenBank/DDBJ databases">
        <title>Sequencing the genomes of 1000 actinobacteria strains.</title>
        <authorList>
            <person name="Klenk H.-P."/>
        </authorList>
    </citation>
    <scope>NUCLEOTIDE SEQUENCE [LARGE SCALE GENOMIC DNA]</scope>
    <source>
        <strain evidence="2 3">DSM 43461</strain>
    </source>
</reference>
<comment type="caution">
    <text evidence="2">The sequence shown here is derived from an EMBL/GenBank/DDBJ whole genome shotgun (WGS) entry which is preliminary data.</text>
</comment>
<dbReference type="AlphaFoldDB" id="A0A7Y9GE57"/>
<dbReference type="Proteomes" id="UP000591272">
    <property type="component" value="Unassembled WGS sequence"/>
</dbReference>
<dbReference type="EMBL" id="JACCBT010000001">
    <property type="protein sequence ID" value="NYE14854.1"/>
    <property type="molecule type" value="Genomic_DNA"/>
</dbReference>
<feature type="region of interest" description="Disordered" evidence="1">
    <location>
        <begin position="97"/>
        <end position="128"/>
    </location>
</feature>
<evidence type="ECO:0000313" key="2">
    <source>
        <dbReference type="EMBL" id="NYE14854.1"/>
    </source>
</evidence>
<sequence length="128" mass="13870">MATLGVEHREESVEAFRQKRVHKDCVRHCRGGELAQHGDLDHGHHLAAFAAKDFAAQNTPAIRVDDGLLKLRVSPVSIARMTALIGSFTTRIARPSALASRSGHAGAAKLRVDEHRVRDNPVSPSLAP</sequence>
<name>A0A7Y9GE57_9ACTN</name>
<gene>
    <name evidence="2" type="ORF">BJ999_005150</name>
</gene>
<feature type="compositionally biased region" description="Basic and acidic residues" evidence="1">
    <location>
        <begin position="110"/>
        <end position="119"/>
    </location>
</feature>
<protein>
    <submittedName>
        <fullName evidence="2">Uncharacterized protein</fullName>
    </submittedName>
</protein>
<proteinExistence type="predicted"/>
<organism evidence="2 3">
    <name type="scientific">Actinomadura citrea</name>
    <dbReference type="NCBI Taxonomy" id="46158"/>
    <lineage>
        <taxon>Bacteria</taxon>
        <taxon>Bacillati</taxon>
        <taxon>Actinomycetota</taxon>
        <taxon>Actinomycetes</taxon>
        <taxon>Streptosporangiales</taxon>
        <taxon>Thermomonosporaceae</taxon>
        <taxon>Actinomadura</taxon>
    </lineage>
</organism>